<dbReference type="InterPro" id="IPR001107">
    <property type="entry name" value="Band_7"/>
</dbReference>
<name>W7TQX6_9STRA</name>
<evidence type="ECO:0000256" key="3">
    <source>
        <dbReference type="ARBA" id="ARBA00023128"/>
    </source>
</evidence>
<reference evidence="5 6" key="1">
    <citation type="journal article" date="2014" name="Mol. Plant">
        <title>Chromosome Scale Genome Assembly and Transcriptome Profiling of Nannochloropsis gaditana in Nitrogen Depletion.</title>
        <authorList>
            <person name="Corteggiani Carpinelli E."/>
            <person name="Telatin A."/>
            <person name="Vitulo N."/>
            <person name="Forcato C."/>
            <person name="D'Angelo M."/>
            <person name="Schiavon R."/>
            <person name="Vezzi A."/>
            <person name="Giacometti G.M."/>
            <person name="Morosinotto T."/>
            <person name="Valle G."/>
        </authorList>
    </citation>
    <scope>NUCLEOTIDE SEQUENCE [LARGE SCALE GENOMIC DNA]</scope>
    <source>
        <strain evidence="5 6">B-31</strain>
    </source>
</reference>
<comment type="caution">
    <text evidence="5">The sequence shown here is derived from an EMBL/GenBank/DDBJ whole genome shotgun (WGS) entry which is preliminary data.</text>
</comment>
<keyword evidence="6" id="KW-1185">Reference proteome</keyword>
<comment type="subcellular location">
    <subcellularLocation>
        <location evidence="1">Mitochondrion</location>
    </subcellularLocation>
</comment>
<accession>W7TQX6</accession>
<evidence type="ECO:0000256" key="2">
    <source>
        <dbReference type="ARBA" id="ARBA00008164"/>
    </source>
</evidence>
<protein>
    <submittedName>
        <fullName evidence="5">Stomatin prohibitin-family membrane protease subunit</fullName>
    </submittedName>
</protein>
<dbReference type="AlphaFoldDB" id="W7TQX6"/>
<dbReference type="GO" id="GO:0098552">
    <property type="term" value="C:side of membrane"/>
    <property type="evidence" value="ECO:0007669"/>
    <property type="project" value="UniProtKB-ARBA"/>
</dbReference>
<dbReference type="Pfam" id="PF16200">
    <property type="entry name" value="Band_7_C"/>
    <property type="match status" value="1"/>
</dbReference>
<dbReference type="CDD" id="cd08829">
    <property type="entry name" value="SPFH_paraslipin"/>
    <property type="match status" value="1"/>
</dbReference>
<dbReference type="EMBL" id="AZIL01000126">
    <property type="protein sequence ID" value="EWM29585.1"/>
    <property type="molecule type" value="Genomic_DNA"/>
</dbReference>
<dbReference type="GO" id="GO:0008233">
    <property type="term" value="F:peptidase activity"/>
    <property type="evidence" value="ECO:0007669"/>
    <property type="project" value="UniProtKB-KW"/>
</dbReference>
<organism evidence="5 6">
    <name type="scientific">Nannochloropsis gaditana</name>
    <dbReference type="NCBI Taxonomy" id="72520"/>
    <lineage>
        <taxon>Eukaryota</taxon>
        <taxon>Sar</taxon>
        <taxon>Stramenopiles</taxon>
        <taxon>Ochrophyta</taxon>
        <taxon>Eustigmatophyceae</taxon>
        <taxon>Eustigmatales</taxon>
        <taxon>Monodopsidaceae</taxon>
        <taxon>Nannochloropsis</taxon>
    </lineage>
</organism>
<dbReference type="Pfam" id="PF01145">
    <property type="entry name" value="Band_7"/>
    <property type="match status" value="1"/>
</dbReference>
<comment type="similarity">
    <text evidence="2">Belongs to the band 7/mec-2 family.</text>
</comment>
<dbReference type="GO" id="GO:0007005">
    <property type="term" value="P:mitochondrion organization"/>
    <property type="evidence" value="ECO:0007669"/>
    <property type="project" value="TreeGrafter"/>
</dbReference>
<dbReference type="SMART" id="SM00244">
    <property type="entry name" value="PHB"/>
    <property type="match status" value="1"/>
</dbReference>
<dbReference type="SUPFAM" id="SSF117892">
    <property type="entry name" value="Band 7/SPFH domain"/>
    <property type="match status" value="1"/>
</dbReference>
<evidence type="ECO:0000313" key="6">
    <source>
        <dbReference type="Proteomes" id="UP000019335"/>
    </source>
</evidence>
<dbReference type="GO" id="GO:0005739">
    <property type="term" value="C:mitochondrion"/>
    <property type="evidence" value="ECO:0007669"/>
    <property type="project" value="UniProtKB-SubCell"/>
</dbReference>
<dbReference type="InterPro" id="IPR050710">
    <property type="entry name" value="Band7/mec-2_domain"/>
</dbReference>
<dbReference type="PANTHER" id="PTHR43327">
    <property type="entry name" value="STOMATIN-LIKE PROTEIN 2, MITOCHONDRIAL"/>
    <property type="match status" value="1"/>
</dbReference>
<dbReference type="OrthoDB" id="434619at2759"/>
<proteinExistence type="inferred from homology"/>
<dbReference type="GO" id="GO:0005886">
    <property type="term" value="C:plasma membrane"/>
    <property type="evidence" value="ECO:0007669"/>
    <property type="project" value="UniProtKB-ARBA"/>
</dbReference>
<dbReference type="InterPro" id="IPR001972">
    <property type="entry name" value="Stomatin_HflK_fam"/>
</dbReference>
<dbReference type="PRINTS" id="PR00721">
    <property type="entry name" value="STOMATIN"/>
</dbReference>
<evidence type="ECO:0000256" key="1">
    <source>
        <dbReference type="ARBA" id="ARBA00004173"/>
    </source>
</evidence>
<evidence type="ECO:0000259" key="4">
    <source>
        <dbReference type="SMART" id="SM00244"/>
    </source>
</evidence>
<keyword evidence="3" id="KW-0496">Mitochondrion</keyword>
<dbReference type="InterPro" id="IPR036013">
    <property type="entry name" value="Band_7/SPFH_dom_sf"/>
</dbReference>
<evidence type="ECO:0000313" key="5">
    <source>
        <dbReference type="EMBL" id="EWM29585.1"/>
    </source>
</evidence>
<dbReference type="FunFam" id="3.30.479.30:FF:000004">
    <property type="entry name" value="Putative membrane protease family, stomatin"/>
    <property type="match status" value="1"/>
</dbReference>
<dbReference type="GO" id="GO:0006508">
    <property type="term" value="P:proteolysis"/>
    <property type="evidence" value="ECO:0007669"/>
    <property type="project" value="UniProtKB-KW"/>
</dbReference>
<keyword evidence="5" id="KW-0378">Hydrolase</keyword>
<gene>
    <name evidence="5" type="ORF">Naga_100006g80</name>
</gene>
<keyword evidence="5" id="KW-0645">Protease</keyword>
<dbReference type="Proteomes" id="UP000019335">
    <property type="component" value="Chromosome 2"/>
</dbReference>
<sequence>MLSHGGTVTLRSKQFLPLAHAAFSTLRTPACSSVATNVAPRLLRRRVTMPVTALGENLRLVPRRSLASMPHSSYQFSTMYEDVWPLGSTNTILNVCPQGERFVVERFGKLLDIKESGWFLAIPYVDRIAYRIDMRERAMAIAPQPAITKDNVSVDVSGILYVQFVDPAQAAYGSYNPLYAVRQCAQSAMRAALGELELDEILHARSRLNEMIRKSIQDACTAWGMEVKRYEITEIRPDKTITHAMDKQAAAERHRRELVIKAEGEKRAQELQSEGVKIKLRNESEGDLIKTTNEAEARKQQYILEGEGEAKAIRVKAEAFAESIRVVAESLGEAQGQDAAKLQVAKEYISMYGLMGSQSHTMLFSDRPGDVNALFAQAALALQAAGQSSVTGKAPSPVSVVPAPTYTGERVQGGGGGGLGGGRGALEGVRRGNEGGGGLERASLWRF</sequence>
<dbReference type="Gene3D" id="3.30.479.30">
    <property type="entry name" value="Band 7 domain"/>
    <property type="match status" value="1"/>
</dbReference>
<dbReference type="PANTHER" id="PTHR43327:SF10">
    <property type="entry name" value="STOMATIN-LIKE PROTEIN 2, MITOCHONDRIAL"/>
    <property type="match status" value="1"/>
</dbReference>
<dbReference type="InterPro" id="IPR032435">
    <property type="entry name" value="STML2-like_C"/>
</dbReference>
<feature type="domain" description="Band 7" evidence="4">
    <location>
        <begin position="91"/>
        <end position="249"/>
    </location>
</feature>